<organism evidence="1 2">
    <name type="scientific">Ventosimonas gracilis</name>
    <dbReference type="NCBI Taxonomy" id="1680762"/>
    <lineage>
        <taxon>Bacteria</taxon>
        <taxon>Pseudomonadati</taxon>
        <taxon>Pseudomonadota</taxon>
        <taxon>Gammaproteobacteria</taxon>
        <taxon>Pseudomonadales</taxon>
        <taxon>Ventosimonadaceae</taxon>
        <taxon>Ventosimonas</taxon>
    </lineage>
</organism>
<evidence type="ECO:0000313" key="1">
    <source>
        <dbReference type="EMBL" id="KXU37253.1"/>
    </source>
</evidence>
<dbReference type="Proteomes" id="UP000072660">
    <property type="component" value="Unassembled WGS sequence"/>
</dbReference>
<accession>A0A139SRT1</accession>
<dbReference type="OrthoDB" id="9792788at2"/>
<reference evidence="1 2" key="1">
    <citation type="submission" date="2016-02" db="EMBL/GenBank/DDBJ databases">
        <authorList>
            <person name="Wen L."/>
            <person name="He K."/>
            <person name="Yang H."/>
        </authorList>
    </citation>
    <scope>NUCLEOTIDE SEQUENCE [LARGE SCALE GENOMIC DNA]</scope>
    <source>
        <strain evidence="1 2">CV58</strain>
    </source>
</reference>
<dbReference type="AlphaFoldDB" id="A0A139SRT1"/>
<dbReference type="Pfam" id="PF04186">
    <property type="entry name" value="FxsA"/>
    <property type="match status" value="1"/>
</dbReference>
<evidence type="ECO:0000313" key="2">
    <source>
        <dbReference type="Proteomes" id="UP000072660"/>
    </source>
</evidence>
<dbReference type="GO" id="GO:0016020">
    <property type="term" value="C:membrane"/>
    <property type="evidence" value="ECO:0007669"/>
    <property type="project" value="InterPro"/>
</dbReference>
<name>A0A139SRT1_9GAMM</name>
<protein>
    <recommendedName>
        <fullName evidence="3">Exclusion suppressor FxsA</fullName>
    </recommendedName>
</protein>
<dbReference type="EMBL" id="LSZO01000166">
    <property type="protein sequence ID" value="KXU37253.1"/>
    <property type="molecule type" value="Genomic_DNA"/>
</dbReference>
<sequence length="142" mass="15719">MRIFLPFLLFSLLELFLLIRFAAWLGVWFCLFFLLAKALLASLLLRRLGRAVIEQMRGLLSRGQSPLALMSDGLLMGAGSILLMLPGFISDCLGLACLLPAVRRLLLARFARQPAASQIIEGEFEEVASDKLPLAAPDEKIF</sequence>
<dbReference type="InterPro" id="IPR007313">
    <property type="entry name" value="FxsA"/>
</dbReference>
<dbReference type="RefSeq" id="WP_068390785.1">
    <property type="nucleotide sequence ID" value="NZ_LSZO01000166.1"/>
</dbReference>
<dbReference type="NCBIfam" id="NF008528">
    <property type="entry name" value="PRK11463.1-2"/>
    <property type="match status" value="1"/>
</dbReference>
<proteinExistence type="predicted"/>
<comment type="caution">
    <text evidence="1">The sequence shown here is derived from an EMBL/GenBank/DDBJ whole genome shotgun (WGS) entry which is preliminary data.</text>
</comment>
<gene>
    <name evidence="1" type="ORF">AXE65_03345</name>
</gene>
<evidence type="ECO:0008006" key="3">
    <source>
        <dbReference type="Google" id="ProtNLM"/>
    </source>
</evidence>
<dbReference type="PANTHER" id="PTHR35335">
    <property type="entry name" value="UPF0716 PROTEIN FXSA"/>
    <property type="match status" value="1"/>
</dbReference>
<dbReference type="PANTHER" id="PTHR35335:SF1">
    <property type="entry name" value="UPF0716 PROTEIN FXSA"/>
    <property type="match status" value="1"/>
</dbReference>
<keyword evidence="2" id="KW-1185">Reference proteome</keyword>